<reference evidence="21" key="2">
    <citation type="submission" date="2021-04" db="EMBL/GenBank/DDBJ databases">
        <authorList>
            <person name="Gilroy R."/>
        </authorList>
    </citation>
    <scope>NUCLEOTIDE SEQUENCE</scope>
    <source>
        <strain evidence="21">ChiW4-1371</strain>
    </source>
</reference>
<feature type="active site" evidence="19">
    <location>
        <position position="281"/>
    </location>
</feature>
<evidence type="ECO:0000259" key="20">
    <source>
        <dbReference type="PROSITE" id="PS51387"/>
    </source>
</evidence>
<comment type="pathway">
    <text evidence="4 19">Cell wall biogenesis; peptidoglycan biosynthesis.</text>
</comment>
<dbReference type="HAMAP" id="MF_00037">
    <property type="entry name" value="MurB"/>
    <property type="match status" value="1"/>
</dbReference>
<dbReference type="GO" id="GO:0071949">
    <property type="term" value="F:FAD binding"/>
    <property type="evidence" value="ECO:0007669"/>
    <property type="project" value="InterPro"/>
</dbReference>
<evidence type="ECO:0000256" key="10">
    <source>
        <dbReference type="ARBA" id="ARBA00022827"/>
    </source>
</evidence>
<evidence type="ECO:0000313" key="22">
    <source>
        <dbReference type="Proteomes" id="UP000824176"/>
    </source>
</evidence>
<evidence type="ECO:0000256" key="16">
    <source>
        <dbReference type="ARBA" id="ARBA00023316"/>
    </source>
</evidence>
<keyword evidence="8 19" id="KW-0132">Cell division</keyword>
<accession>A0A9D2KCX3</accession>
<name>A0A9D2KCX3_9BACT</name>
<evidence type="ECO:0000256" key="8">
    <source>
        <dbReference type="ARBA" id="ARBA00022618"/>
    </source>
</evidence>
<dbReference type="PANTHER" id="PTHR21071:SF4">
    <property type="entry name" value="UDP-N-ACETYLENOLPYRUVOYLGLUCOSAMINE REDUCTASE"/>
    <property type="match status" value="1"/>
</dbReference>
<dbReference type="NCBIfam" id="TIGR00179">
    <property type="entry name" value="murB"/>
    <property type="match status" value="1"/>
</dbReference>
<comment type="function">
    <text evidence="2 19">Cell wall formation.</text>
</comment>
<comment type="cofactor">
    <cofactor evidence="1 19">
        <name>FAD</name>
        <dbReference type="ChEBI" id="CHEBI:57692"/>
    </cofactor>
</comment>
<evidence type="ECO:0000256" key="12">
    <source>
        <dbReference type="ARBA" id="ARBA00022960"/>
    </source>
</evidence>
<keyword evidence="16 19" id="KW-0961">Cell wall biogenesis/degradation</keyword>
<dbReference type="InterPro" id="IPR036318">
    <property type="entry name" value="FAD-bd_PCMH-like_sf"/>
</dbReference>
<feature type="active site" description="Proton donor" evidence="19">
    <location>
        <position position="211"/>
    </location>
</feature>
<evidence type="ECO:0000256" key="13">
    <source>
        <dbReference type="ARBA" id="ARBA00022984"/>
    </source>
</evidence>
<keyword evidence="9 19" id="KW-0285">Flavoprotein</keyword>
<evidence type="ECO:0000256" key="7">
    <source>
        <dbReference type="ARBA" id="ARBA00022490"/>
    </source>
</evidence>
<dbReference type="PROSITE" id="PS51387">
    <property type="entry name" value="FAD_PCMH"/>
    <property type="match status" value="1"/>
</dbReference>
<dbReference type="InterPro" id="IPR016166">
    <property type="entry name" value="FAD-bd_PCMH"/>
</dbReference>
<comment type="similarity">
    <text evidence="19">Belongs to the MurB family.</text>
</comment>
<protein>
    <recommendedName>
        <fullName evidence="6 19">UDP-N-acetylenolpyruvoylglucosamine reductase</fullName>
        <ecNumber evidence="5 19">1.3.1.98</ecNumber>
    </recommendedName>
    <alternativeName>
        <fullName evidence="17 19">UDP-N-acetylmuramate dehydrogenase</fullName>
    </alternativeName>
</protein>
<dbReference type="InterPro" id="IPR003170">
    <property type="entry name" value="MurB"/>
</dbReference>
<organism evidence="21 22">
    <name type="scientific">Candidatus Mucispirillum faecigallinarum</name>
    <dbReference type="NCBI Taxonomy" id="2838699"/>
    <lineage>
        <taxon>Bacteria</taxon>
        <taxon>Pseudomonadati</taxon>
        <taxon>Deferribacterota</taxon>
        <taxon>Deferribacteres</taxon>
        <taxon>Deferribacterales</taxon>
        <taxon>Mucispirillaceae</taxon>
        <taxon>Mucispirillum</taxon>
    </lineage>
</organism>
<dbReference type="AlphaFoldDB" id="A0A9D2KCX3"/>
<dbReference type="Pfam" id="PF01565">
    <property type="entry name" value="FAD_binding_4"/>
    <property type="match status" value="1"/>
</dbReference>
<dbReference type="GO" id="GO:0071555">
    <property type="term" value="P:cell wall organization"/>
    <property type="evidence" value="ECO:0007669"/>
    <property type="project" value="UniProtKB-KW"/>
</dbReference>
<evidence type="ECO:0000256" key="1">
    <source>
        <dbReference type="ARBA" id="ARBA00001974"/>
    </source>
</evidence>
<evidence type="ECO:0000256" key="2">
    <source>
        <dbReference type="ARBA" id="ARBA00003921"/>
    </source>
</evidence>
<dbReference type="PANTHER" id="PTHR21071">
    <property type="entry name" value="UDP-N-ACETYLENOLPYRUVOYLGLUCOSAMINE REDUCTASE"/>
    <property type="match status" value="1"/>
</dbReference>
<reference evidence="21" key="1">
    <citation type="journal article" date="2021" name="PeerJ">
        <title>Extensive microbial diversity within the chicken gut microbiome revealed by metagenomics and culture.</title>
        <authorList>
            <person name="Gilroy R."/>
            <person name="Ravi A."/>
            <person name="Getino M."/>
            <person name="Pursley I."/>
            <person name="Horton D.L."/>
            <person name="Alikhan N.F."/>
            <person name="Baker D."/>
            <person name="Gharbi K."/>
            <person name="Hall N."/>
            <person name="Watson M."/>
            <person name="Adriaenssens E.M."/>
            <person name="Foster-Nyarko E."/>
            <person name="Jarju S."/>
            <person name="Secka A."/>
            <person name="Antonio M."/>
            <person name="Oren A."/>
            <person name="Chaudhuri R.R."/>
            <person name="La Ragione R."/>
            <person name="Hildebrand F."/>
            <person name="Pallen M.J."/>
        </authorList>
    </citation>
    <scope>NUCLEOTIDE SEQUENCE</scope>
    <source>
        <strain evidence="21">ChiW4-1371</strain>
    </source>
</reference>
<feature type="domain" description="FAD-binding PCMH-type" evidence="20">
    <location>
        <begin position="16"/>
        <end position="197"/>
    </location>
</feature>
<keyword evidence="12 19" id="KW-0133">Cell shape</keyword>
<evidence type="ECO:0000256" key="4">
    <source>
        <dbReference type="ARBA" id="ARBA00004752"/>
    </source>
</evidence>
<dbReference type="InterPro" id="IPR016167">
    <property type="entry name" value="FAD-bd_PCMH_sub1"/>
</dbReference>
<evidence type="ECO:0000256" key="5">
    <source>
        <dbReference type="ARBA" id="ARBA00012518"/>
    </source>
</evidence>
<sequence>MKIEENVLLKDYTSYKTGGPAKYFVMCYSTDDVRQALKYAYDNNLDYEVIGGGSNLLVSDEGYNGLIIATSKLNRYIINYGNNILKCGVGINLADLVYYACSHGLAGMEAMAGIPGTLGGAVKMNAGAYNQEIKDTNINAALMDKNGNIVIKSNEEIGYGYRLSPGTNGYIVLWAEFLYNKSESGILLEKRKEILEKRKEKQPLHKPSCGSVFKRPEGNYAGTLIEKCSLKGYRIGGAEVSVKHGNFILNEDNATSEDIYNLIKYVQETVYNQTGYKLEPEVRMIGFKK</sequence>
<dbReference type="Pfam" id="PF02873">
    <property type="entry name" value="MurB_C"/>
    <property type="match status" value="1"/>
</dbReference>
<dbReference type="Gene3D" id="3.30.43.10">
    <property type="entry name" value="Uridine Diphospho-n-acetylenolpyruvylglucosamine Reductase, domain 2"/>
    <property type="match status" value="1"/>
</dbReference>
<keyword evidence="13 19" id="KW-0573">Peptidoglycan synthesis</keyword>
<keyword evidence="11 19" id="KW-0521">NADP</keyword>
<dbReference type="SUPFAM" id="SSF56176">
    <property type="entry name" value="FAD-binding/transporter-associated domain-like"/>
    <property type="match status" value="1"/>
</dbReference>
<evidence type="ECO:0000256" key="6">
    <source>
        <dbReference type="ARBA" id="ARBA00015188"/>
    </source>
</evidence>
<comment type="catalytic activity">
    <reaction evidence="18 19">
        <text>UDP-N-acetyl-alpha-D-muramate + NADP(+) = UDP-N-acetyl-3-O-(1-carboxyvinyl)-alpha-D-glucosamine + NADPH + H(+)</text>
        <dbReference type="Rhea" id="RHEA:12248"/>
        <dbReference type="ChEBI" id="CHEBI:15378"/>
        <dbReference type="ChEBI" id="CHEBI:57783"/>
        <dbReference type="ChEBI" id="CHEBI:58349"/>
        <dbReference type="ChEBI" id="CHEBI:68483"/>
        <dbReference type="ChEBI" id="CHEBI:70757"/>
        <dbReference type="EC" id="1.3.1.98"/>
    </reaction>
</comment>
<dbReference type="GO" id="GO:0008762">
    <property type="term" value="F:UDP-N-acetylmuramate dehydrogenase activity"/>
    <property type="evidence" value="ECO:0007669"/>
    <property type="project" value="UniProtKB-UniRule"/>
</dbReference>
<keyword evidence="10 19" id="KW-0274">FAD</keyword>
<dbReference type="GO" id="GO:0008360">
    <property type="term" value="P:regulation of cell shape"/>
    <property type="evidence" value="ECO:0007669"/>
    <property type="project" value="UniProtKB-KW"/>
</dbReference>
<comment type="subcellular location">
    <subcellularLocation>
        <location evidence="3 19">Cytoplasm</location>
    </subcellularLocation>
</comment>
<dbReference type="GO" id="GO:0051301">
    <property type="term" value="P:cell division"/>
    <property type="evidence" value="ECO:0007669"/>
    <property type="project" value="UniProtKB-KW"/>
</dbReference>
<dbReference type="Gene3D" id="3.30.465.10">
    <property type="match status" value="1"/>
</dbReference>
<dbReference type="InterPro" id="IPR011601">
    <property type="entry name" value="MurB_C"/>
</dbReference>
<proteinExistence type="inferred from homology"/>
<dbReference type="GO" id="GO:0009252">
    <property type="term" value="P:peptidoglycan biosynthetic process"/>
    <property type="evidence" value="ECO:0007669"/>
    <property type="project" value="UniProtKB-UniRule"/>
</dbReference>
<evidence type="ECO:0000256" key="14">
    <source>
        <dbReference type="ARBA" id="ARBA00023002"/>
    </source>
</evidence>
<dbReference type="Gene3D" id="3.90.78.10">
    <property type="entry name" value="UDP-N-acetylenolpyruvoylglucosamine reductase, C-terminal domain"/>
    <property type="match status" value="1"/>
</dbReference>
<evidence type="ECO:0000256" key="17">
    <source>
        <dbReference type="ARBA" id="ARBA00031026"/>
    </source>
</evidence>
<evidence type="ECO:0000256" key="19">
    <source>
        <dbReference type="HAMAP-Rule" id="MF_00037"/>
    </source>
</evidence>
<evidence type="ECO:0000256" key="3">
    <source>
        <dbReference type="ARBA" id="ARBA00004496"/>
    </source>
</evidence>
<keyword evidence="15 19" id="KW-0131">Cell cycle</keyword>
<evidence type="ECO:0000256" key="18">
    <source>
        <dbReference type="ARBA" id="ARBA00048914"/>
    </source>
</evidence>
<dbReference type="NCBIfam" id="NF010480">
    <property type="entry name" value="PRK13905.1"/>
    <property type="match status" value="1"/>
</dbReference>
<dbReference type="SUPFAM" id="SSF56194">
    <property type="entry name" value="Uridine diphospho-N-Acetylenolpyruvylglucosamine reductase, MurB, C-terminal domain"/>
    <property type="match status" value="1"/>
</dbReference>
<keyword evidence="7 19" id="KW-0963">Cytoplasm</keyword>
<dbReference type="InterPro" id="IPR006094">
    <property type="entry name" value="Oxid_FAD_bind_N"/>
</dbReference>
<dbReference type="InterPro" id="IPR016169">
    <property type="entry name" value="FAD-bd_PCMH_sub2"/>
</dbReference>
<evidence type="ECO:0000256" key="9">
    <source>
        <dbReference type="ARBA" id="ARBA00022630"/>
    </source>
</evidence>
<evidence type="ECO:0000256" key="11">
    <source>
        <dbReference type="ARBA" id="ARBA00022857"/>
    </source>
</evidence>
<feature type="active site" evidence="19">
    <location>
        <position position="162"/>
    </location>
</feature>
<dbReference type="Proteomes" id="UP000824176">
    <property type="component" value="Unassembled WGS sequence"/>
</dbReference>
<dbReference type="InterPro" id="IPR036635">
    <property type="entry name" value="MurB_C_sf"/>
</dbReference>
<evidence type="ECO:0000256" key="15">
    <source>
        <dbReference type="ARBA" id="ARBA00023306"/>
    </source>
</evidence>
<keyword evidence="14 19" id="KW-0560">Oxidoreductase</keyword>
<comment type="caution">
    <text evidence="21">The sequence shown here is derived from an EMBL/GenBank/DDBJ whole genome shotgun (WGS) entry which is preliminary data.</text>
</comment>
<dbReference type="EMBL" id="DXAQ01000088">
    <property type="protein sequence ID" value="HIZ89423.1"/>
    <property type="molecule type" value="Genomic_DNA"/>
</dbReference>
<gene>
    <name evidence="19 21" type="primary">murB</name>
    <name evidence="21" type="ORF">H9804_05725</name>
</gene>
<dbReference type="GO" id="GO:0005829">
    <property type="term" value="C:cytosol"/>
    <property type="evidence" value="ECO:0007669"/>
    <property type="project" value="TreeGrafter"/>
</dbReference>
<dbReference type="EC" id="1.3.1.98" evidence="5 19"/>
<evidence type="ECO:0000313" key="21">
    <source>
        <dbReference type="EMBL" id="HIZ89423.1"/>
    </source>
</evidence>